<sequence length="56" mass="6503">MIPLEIDNVLKHLLQTRHGAGFFVQSNSSAIRWKNEHSFPFQSDQWKGASVYIPLY</sequence>
<gene>
    <name evidence="1" type="ORF">EDD68_12530</name>
</gene>
<evidence type="ECO:0000313" key="1">
    <source>
        <dbReference type="EMBL" id="TCT18019.1"/>
    </source>
</evidence>
<protein>
    <submittedName>
        <fullName evidence="1">Uncharacterized protein</fullName>
    </submittedName>
</protein>
<proteinExistence type="predicted"/>
<dbReference type="Proteomes" id="UP000294650">
    <property type="component" value="Unassembled WGS sequence"/>
</dbReference>
<name>A0A4R3MQD4_9BACI</name>
<comment type="caution">
    <text evidence="1">The sequence shown here is derived from an EMBL/GenBank/DDBJ whole genome shotgun (WGS) entry which is preliminary data.</text>
</comment>
<organism evidence="1 2">
    <name type="scientific">Melghiribacillus thermohalophilus</name>
    <dbReference type="NCBI Taxonomy" id="1324956"/>
    <lineage>
        <taxon>Bacteria</taxon>
        <taxon>Bacillati</taxon>
        <taxon>Bacillota</taxon>
        <taxon>Bacilli</taxon>
        <taxon>Bacillales</taxon>
        <taxon>Bacillaceae</taxon>
        <taxon>Melghiribacillus</taxon>
    </lineage>
</organism>
<dbReference type="AlphaFoldDB" id="A0A4R3MQD4"/>
<evidence type="ECO:0000313" key="2">
    <source>
        <dbReference type="Proteomes" id="UP000294650"/>
    </source>
</evidence>
<accession>A0A4R3MQD4</accession>
<dbReference type="EMBL" id="SMAN01000025">
    <property type="protein sequence ID" value="TCT18019.1"/>
    <property type="molecule type" value="Genomic_DNA"/>
</dbReference>
<reference evidence="1 2" key="1">
    <citation type="submission" date="2019-03" db="EMBL/GenBank/DDBJ databases">
        <title>Genomic Encyclopedia of Type Strains, Phase IV (KMG-IV): sequencing the most valuable type-strain genomes for metagenomic binning, comparative biology and taxonomic classification.</title>
        <authorList>
            <person name="Goeker M."/>
        </authorList>
    </citation>
    <scope>NUCLEOTIDE SEQUENCE [LARGE SCALE GENOMIC DNA]</scope>
    <source>
        <strain evidence="1 2">DSM 25894</strain>
    </source>
</reference>
<keyword evidence="2" id="KW-1185">Reference proteome</keyword>